<name>A0A4R2NI46_9BACL</name>
<dbReference type="CDD" id="cd01300">
    <property type="entry name" value="YtcJ_like"/>
    <property type="match status" value="1"/>
</dbReference>
<organism evidence="3 4">
    <name type="scientific">Scopulibacillus darangshiensis</name>
    <dbReference type="NCBI Taxonomy" id="442528"/>
    <lineage>
        <taxon>Bacteria</taxon>
        <taxon>Bacillati</taxon>
        <taxon>Bacillota</taxon>
        <taxon>Bacilli</taxon>
        <taxon>Bacillales</taxon>
        <taxon>Sporolactobacillaceae</taxon>
        <taxon>Scopulibacillus</taxon>
    </lineage>
</organism>
<dbReference type="PANTHER" id="PTHR22642:SF2">
    <property type="entry name" value="PROTEIN LONG AFTER FAR-RED 3"/>
    <property type="match status" value="1"/>
</dbReference>
<dbReference type="PANTHER" id="PTHR22642">
    <property type="entry name" value="IMIDAZOLONEPROPIONASE"/>
    <property type="match status" value="1"/>
</dbReference>
<dbReference type="Gene3D" id="3.10.310.70">
    <property type="match status" value="1"/>
</dbReference>
<comment type="caution">
    <text evidence="3">The sequence shown here is derived from an EMBL/GenBank/DDBJ whole genome shotgun (WGS) entry which is preliminary data.</text>
</comment>
<evidence type="ECO:0000313" key="4">
    <source>
        <dbReference type="Proteomes" id="UP000295416"/>
    </source>
</evidence>
<dbReference type="Proteomes" id="UP000295416">
    <property type="component" value="Unassembled WGS sequence"/>
</dbReference>
<dbReference type="EMBL" id="SLXK01000046">
    <property type="protein sequence ID" value="TCP21077.1"/>
    <property type="molecule type" value="Genomic_DNA"/>
</dbReference>
<dbReference type="GO" id="GO:0016810">
    <property type="term" value="F:hydrolase activity, acting on carbon-nitrogen (but not peptide) bonds"/>
    <property type="evidence" value="ECO:0007669"/>
    <property type="project" value="InterPro"/>
</dbReference>
<dbReference type="InterPro" id="IPR013108">
    <property type="entry name" value="Amidohydro_3"/>
</dbReference>
<dbReference type="Gene3D" id="3.20.20.140">
    <property type="entry name" value="Metal-dependent hydrolases"/>
    <property type="match status" value="1"/>
</dbReference>
<evidence type="ECO:0000259" key="2">
    <source>
        <dbReference type="Pfam" id="PF07969"/>
    </source>
</evidence>
<proteinExistence type="predicted"/>
<dbReference type="Gene3D" id="2.30.40.10">
    <property type="entry name" value="Urease, subunit C, domain 1"/>
    <property type="match status" value="1"/>
</dbReference>
<dbReference type="InterPro" id="IPR033932">
    <property type="entry name" value="YtcJ-like"/>
</dbReference>
<dbReference type="AlphaFoldDB" id="A0A4R2NI46"/>
<accession>A0A4R2NI46</accession>
<dbReference type="SUPFAM" id="SSF51338">
    <property type="entry name" value="Composite domain of metallo-dependent hydrolases"/>
    <property type="match status" value="1"/>
</dbReference>
<gene>
    <name evidence="3" type="ORF">EV207_14627</name>
</gene>
<dbReference type="Pfam" id="PF07969">
    <property type="entry name" value="Amidohydro_3"/>
    <property type="match status" value="1"/>
</dbReference>
<dbReference type="InterPro" id="IPR032466">
    <property type="entry name" value="Metal_Hydrolase"/>
</dbReference>
<dbReference type="SUPFAM" id="SSF51556">
    <property type="entry name" value="Metallo-dependent hydrolases"/>
    <property type="match status" value="1"/>
</dbReference>
<keyword evidence="4" id="KW-1185">Reference proteome</keyword>
<protein>
    <recommendedName>
        <fullName evidence="2">Amidohydrolase 3 domain-containing protein</fullName>
    </recommendedName>
</protein>
<dbReference type="InterPro" id="IPR011059">
    <property type="entry name" value="Metal-dep_hydrolase_composite"/>
</dbReference>
<sequence length="538" mass="59418">MDKKSDFIFINGRIFTSNPDQPYASAMAVRDGRIAWIGEQTNLGEMDGKRIDLKGRRVLPGFIDAHLHPLILAQVSKQIACAPPIVHSIEDLMDQIRKQRKSRDKAEWIEGWGYDEGKLTDRRAPTRWDLDQAAPGVPVMIRRADGHIAVVNSVALERAGITKDTPNPPGGQIDKDADGEPTGVLRENAKDLVFEVMPVQTFEDNAFDLAELSSKLLSHGITAITDLMARTEPLDYFEIYNEAHNKGLKQRTVLYYKWSDLEKQPVLDENKTNRKSPVHIGGIKLFADGSVSGQTAWVNPSYHRGDGNVGIATTSKEELLAAAEAAEQNNIQLVVHAMGEQAIDLIVNTFYGKKGWLKDGPSIRIEHAAMPTNEAIRRAAETGFAFVPQPIFLYAEIESYLNNLGHDRTKQTYPVQSMLQAGIKVAFSSDAPGTAWADPANPFVGLKAAVTRLAHDGTDTGQEQRVDISTAITLYTKEAQEITRIPDVGQLIPGYHADFIVLDQDILEISPETIDEVKVEETYMGGNLVYQAKSVTHA</sequence>
<feature type="region of interest" description="Disordered" evidence="1">
    <location>
        <begin position="161"/>
        <end position="180"/>
    </location>
</feature>
<evidence type="ECO:0000256" key="1">
    <source>
        <dbReference type="SAM" id="MobiDB-lite"/>
    </source>
</evidence>
<feature type="domain" description="Amidohydrolase 3" evidence="2">
    <location>
        <begin position="51"/>
        <end position="530"/>
    </location>
</feature>
<evidence type="ECO:0000313" key="3">
    <source>
        <dbReference type="EMBL" id="TCP21077.1"/>
    </source>
</evidence>
<reference evidence="3 4" key="1">
    <citation type="submission" date="2019-03" db="EMBL/GenBank/DDBJ databases">
        <title>Genomic Encyclopedia of Type Strains, Phase IV (KMG-IV): sequencing the most valuable type-strain genomes for metagenomic binning, comparative biology and taxonomic classification.</title>
        <authorList>
            <person name="Goeker M."/>
        </authorList>
    </citation>
    <scope>NUCLEOTIDE SEQUENCE [LARGE SCALE GENOMIC DNA]</scope>
    <source>
        <strain evidence="3 4">DSM 19377</strain>
    </source>
</reference>
<dbReference type="RefSeq" id="WP_132747886.1">
    <property type="nucleotide sequence ID" value="NZ_SLXK01000046.1"/>
</dbReference>
<dbReference type="OrthoDB" id="9767366at2"/>